<protein>
    <submittedName>
        <fullName evidence="1">Uncharacterized protein</fullName>
    </submittedName>
</protein>
<dbReference type="AlphaFoldDB" id="A0A8B9Q425"/>
<sequence>MPVGYLQLSWAQAYHVRALSALGGVGGEAVMFGSRSTRVSAGLPFPLPCSFLAPSSLLAYLKSTSQILNLYNDLHMQQVRICPLRYIIDKKVLEK</sequence>
<dbReference type="Ensembl" id="ENSAOWT00000023857.1">
    <property type="protein sequence ID" value="ENSAOWP00000021064.1"/>
    <property type="gene ID" value="ENSAOWG00000014248.1"/>
</dbReference>
<evidence type="ECO:0000313" key="2">
    <source>
        <dbReference type="Proteomes" id="UP000694424"/>
    </source>
</evidence>
<proteinExistence type="predicted"/>
<dbReference type="Proteomes" id="UP000694424">
    <property type="component" value="Unplaced"/>
</dbReference>
<evidence type="ECO:0000313" key="1">
    <source>
        <dbReference type="Ensembl" id="ENSAOWP00000021064.1"/>
    </source>
</evidence>
<reference evidence="1" key="2">
    <citation type="submission" date="2025-09" db="UniProtKB">
        <authorList>
            <consortium name="Ensembl"/>
        </authorList>
    </citation>
    <scope>IDENTIFICATION</scope>
</reference>
<name>A0A8B9Q425_APTOW</name>
<reference evidence="1" key="1">
    <citation type="submission" date="2025-08" db="UniProtKB">
        <authorList>
            <consortium name="Ensembl"/>
        </authorList>
    </citation>
    <scope>IDENTIFICATION</scope>
</reference>
<organism evidence="1 2">
    <name type="scientific">Apteryx owenii</name>
    <name type="common">Little spotted kiwi</name>
    <dbReference type="NCBI Taxonomy" id="8824"/>
    <lineage>
        <taxon>Eukaryota</taxon>
        <taxon>Metazoa</taxon>
        <taxon>Chordata</taxon>
        <taxon>Craniata</taxon>
        <taxon>Vertebrata</taxon>
        <taxon>Euteleostomi</taxon>
        <taxon>Archelosauria</taxon>
        <taxon>Archosauria</taxon>
        <taxon>Dinosauria</taxon>
        <taxon>Saurischia</taxon>
        <taxon>Theropoda</taxon>
        <taxon>Coelurosauria</taxon>
        <taxon>Aves</taxon>
        <taxon>Palaeognathae</taxon>
        <taxon>Apterygiformes</taxon>
        <taxon>Apterygidae</taxon>
        <taxon>Apteryx</taxon>
    </lineage>
</organism>
<keyword evidence="2" id="KW-1185">Reference proteome</keyword>
<accession>A0A8B9Q425</accession>